<dbReference type="EMBL" id="VTXP01000008">
    <property type="protein sequence ID" value="NOJ24221.1"/>
    <property type="molecule type" value="Genomic_DNA"/>
</dbReference>
<dbReference type="RefSeq" id="WP_171353155.1">
    <property type="nucleotide sequence ID" value="NZ_VTXP01000008.1"/>
</dbReference>
<proteinExistence type="inferred from homology"/>
<keyword evidence="2" id="KW-0805">Transcription regulation</keyword>
<dbReference type="PANTHER" id="PTHR30537">
    <property type="entry name" value="HTH-TYPE TRANSCRIPTIONAL REGULATOR"/>
    <property type="match status" value="1"/>
</dbReference>
<organism evidence="6 7">
    <name type="scientific">Vibrio coralliilyticus</name>
    <dbReference type="NCBI Taxonomy" id="190893"/>
    <lineage>
        <taxon>Bacteria</taxon>
        <taxon>Pseudomonadati</taxon>
        <taxon>Pseudomonadota</taxon>
        <taxon>Gammaproteobacteria</taxon>
        <taxon>Vibrionales</taxon>
        <taxon>Vibrionaceae</taxon>
        <taxon>Vibrio</taxon>
    </lineage>
</organism>
<evidence type="ECO:0000256" key="1">
    <source>
        <dbReference type="ARBA" id="ARBA00009437"/>
    </source>
</evidence>
<gene>
    <name evidence="6" type="ORF">F0238_15915</name>
</gene>
<dbReference type="Proteomes" id="UP000576645">
    <property type="component" value="Unassembled WGS sequence"/>
</dbReference>
<dbReference type="GO" id="GO:0006351">
    <property type="term" value="P:DNA-templated transcription"/>
    <property type="evidence" value="ECO:0007669"/>
    <property type="project" value="TreeGrafter"/>
</dbReference>
<evidence type="ECO:0000313" key="7">
    <source>
        <dbReference type="Proteomes" id="UP000576645"/>
    </source>
</evidence>
<dbReference type="InterPro" id="IPR000847">
    <property type="entry name" value="LysR_HTH_N"/>
</dbReference>
<keyword evidence="3" id="KW-0238">DNA-binding</keyword>
<evidence type="ECO:0000313" key="6">
    <source>
        <dbReference type="EMBL" id="NOJ24221.1"/>
    </source>
</evidence>
<dbReference type="PROSITE" id="PS50931">
    <property type="entry name" value="HTH_LYSR"/>
    <property type="match status" value="1"/>
</dbReference>
<protein>
    <submittedName>
        <fullName evidence="6">LysR family transcriptional regulator</fullName>
    </submittedName>
</protein>
<dbReference type="SUPFAM" id="SSF53850">
    <property type="entry name" value="Periplasmic binding protein-like II"/>
    <property type="match status" value="1"/>
</dbReference>
<dbReference type="GO" id="GO:0043565">
    <property type="term" value="F:sequence-specific DNA binding"/>
    <property type="evidence" value="ECO:0007669"/>
    <property type="project" value="TreeGrafter"/>
</dbReference>
<evidence type="ECO:0000256" key="2">
    <source>
        <dbReference type="ARBA" id="ARBA00023015"/>
    </source>
</evidence>
<dbReference type="Pfam" id="PF00126">
    <property type="entry name" value="HTH_1"/>
    <property type="match status" value="1"/>
</dbReference>
<dbReference type="InterPro" id="IPR036388">
    <property type="entry name" value="WH-like_DNA-bd_sf"/>
</dbReference>
<sequence length="298" mass="33306">MDRLTAAKVFLTVVETGSFTASSKILNLSRSMVTRYVETTEQWLGARLLHRSTRRVTLTSIGEEYLPYIENLLVQSEALSTMAKCQSHVKGNIRIATSVSLGFSLLSRALPSFMATYPDVTIEIVNADERVDLVEQQIDLAVRITASPDESLIGKPIARCSSVLVATQDYLSGGTEIVSPEDLRHHSCIQYANFHHQSWNLYRGDDHRAVKVSSKVSANEATFLLHACLSGLGIAQLPTYLVDDYVRDGKLVTVLDGWHLKDMPVYVLYSSRKHLPNVVRAMIEHLEEYLSLRLTQVV</sequence>
<dbReference type="CDD" id="cd08422">
    <property type="entry name" value="PBP2_CrgA_like"/>
    <property type="match status" value="1"/>
</dbReference>
<evidence type="ECO:0000256" key="4">
    <source>
        <dbReference type="ARBA" id="ARBA00023163"/>
    </source>
</evidence>
<evidence type="ECO:0000259" key="5">
    <source>
        <dbReference type="PROSITE" id="PS50931"/>
    </source>
</evidence>
<dbReference type="PANTHER" id="PTHR30537:SF35">
    <property type="entry name" value="TRANSCRIPTIONAL REGULATORY PROTEIN"/>
    <property type="match status" value="1"/>
</dbReference>
<dbReference type="Gene3D" id="1.10.10.10">
    <property type="entry name" value="Winged helix-like DNA-binding domain superfamily/Winged helix DNA-binding domain"/>
    <property type="match status" value="1"/>
</dbReference>
<reference evidence="6 7" key="1">
    <citation type="submission" date="2019-09" db="EMBL/GenBank/DDBJ databases">
        <title>Draft genome sequencing and comparative genomics of hatchery-associated Vibrios.</title>
        <authorList>
            <person name="Kehlet-Delgado H."/>
            <person name="Mueller R.S."/>
        </authorList>
    </citation>
    <scope>NUCLEOTIDE SEQUENCE [LARGE SCALE GENOMIC DNA]</scope>
    <source>
        <strain evidence="6 7">09-121-3</strain>
    </source>
</reference>
<dbReference type="GO" id="GO:0003700">
    <property type="term" value="F:DNA-binding transcription factor activity"/>
    <property type="evidence" value="ECO:0007669"/>
    <property type="project" value="InterPro"/>
</dbReference>
<dbReference type="Gene3D" id="3.40.190.290">
    <property type="match status" value="1"/>
</dbReference>
<accession>A0AAP7DEH5</accession>
<dbReference type="Pfam" id="PF03466">
    <property type="entry name" value="LysR_substrate"/>
    <property type="match status" value="1"/>
</dbReference>
<dbReference type="InterPro" id="IPR036390">
    <property type="entry name" value="WH_DNA-bd_sf"/>
</dbReference>
<dbReference type="InterPro" id="IPR005119">
    <property type="entry name" value="LysR_subst-bd"/>
</dbReference>
<dbReference type="InterPro" id="IPR058163">
    <property type="entry name" value="LysR-type_TF_proteobact-type"/>
</dbReference>
<comment type="similarity">
    <text evidence="1">Belongs to the LysR transcriptional regulatory family.</text>
</comment>
<dbReference type="AlphaFoldDB" id="A0AAP7DEH5"/>
<keyword evidence="4" id="KW-0804">Transcription</keyword>
<dbReference type="SUPFAM" id="SSF46785">
    <property type="entry name" value="Winged helix' DNA-binding domain"/>
    <property type="match status" value="1"/>
</dbReference>
<evidence type="ECO:0000256" key="3">
    <source>
        <dbReference type="ARBA" id="ARBA00023125"/>
    </source>
</evidence>
<feature type="domain" description="HTH lysR-type" evidence="5">
    <location>
        <begin position="1"/>
        <end position="59"/>
    </location>
</feature>
<name>A0AAP7DEH5_9VIBR</name>
<comment type="caution">
    <text evidence="6">The sequence shown here is derived from an EMBL/GenBank/DDBJ whole genome shotgun (WGS) entry which is preliminary data.</text>
</comment>